<proteinExistence type="predicted"/>
<dbReference type="EMBL" id="JACHIN010000005">
    <property type="protein sequence ID" value="MBB5078866.1"/>
    <property type="molecule type" value="Genomic_DNA"/>
</dbReference>
<keyword evidence="2" id="KW-1185">Reference proteome</keyword>
<comment type="caution">
    <text evidence="1">The sequence shown here is derived from an EMBL/GenBank/DDBJ whole genome shotgun (WGS) entry which is preliminary data.</text>
</comment>
<name>A0A7W8EGX5_9ACTN</name>
<protein>
    <submittedName>
        <fullName evidence="1">Uncharacterized protein</fullName>
    </submittedName>
</protein>
<reference evidence="1 2" key="1">
    <citation type="submission" date="2020-08" db="EMBL/GenBank/DDBJ databases">
        <title>Genomic Encyclopedia of Type Strains, Phase IV (KMG-IV): sequencing the most valuable type-strain genomes for metagenomic binning, comparative biology and taxonomic classification.</title>
        <authorList>
            <person name="Goeker M."/>
        </authorList>
    </citation>
    <scope>NUCLEOTIDE SEQUENCE [LARGE SCALE GENOMIC DNA]</scope>
    <source>
        <strain evidence="1 2">DSM 45385</strain>
    </source>
</reference>
<evidence type="ECO:0000313" key="2">
    <source>
        <dbReference type="Proteomes" id="UP000568380"/>
    </source>
</evidence>
<accession>A0A7W8EGX5</accession>
<gene>
    <name evidence="1" type="ORF">HNR40_004352</name>
</gene>
<dbReference type="AlphaFoldDB" id="A0A7W8EGX5"/>
<sequence>MDREAQIRKRSATGYGDQHPIAWQWRLTITLPGPLLSVGKSQTHSGITDDAGTLFSAVYGLLTALPLGTTVEGQIEEVLVTARPEPRIETRAVVARLEYNRIVWTLLKR</sequence>
<organism evidence="1 2">
    <name type="scientific">Nonomuraea endophytica</name>
    <dbReference type="NCBI Taxonomy" id="714136"/>
    <lineage>
        <taxon>Bacteria</taxon>
        <taxon>Bacillati</taxon>
        <taxon>Actinomycetota</taxon>
        <taxon>Actinomycetes</taxon>
        <taxon>Streptosporangiales</taxon>
        <taxon>Streptosporangiaceae</taxon>
        <taxon>Nonomuraea</taxon>
    </lineage>
</organism>
<dbReference type="Proteomes" id="UP000568380">
    <property type="component" value="Unassembled WGS sequence"/>
</dbReference>
<dbReference type="RefSeq" id="WP_184963936.1">
    <property type="nucleotide sequence ID" value="NZ_JACHIN010000005.1"/>
</dbReference>
<evidence type="ECO:0000313" key="1">
    <source>
        <dbReference type="EMBL" id="MBB5078866.1"/>
    </source>
</evidence>